<gene>
    <name evidence="3" type="ORF">J2X09_003734</name>
</gene>
<organism evidence="3 4">
    <name type="scientific">Hydrogenophaga laconesensis</name>
    <dbReference type="NCBI Taxonomy" id="1805971"/>
    <lineage>
        <taxon>Bacteria</taxon>
        <taxon>Pseudomonadati</taxon>
        <taxon>Pseudomonadota</taxon>
        <taxon>Betaproteobacteria</taxon>
        <taxon>Burkholderiales</taxon>
        <taxon>Comamonadaceae</taxon>
        <taxon>Hydrogenophaga</taxon>
    </lineage>
</organism>
<proteinExistence type="predicted"/>
<accession>A0ABU1VET3</accession>
<reference evidence="3 4" key="1">
    <citation type="submission" date="2023-07" db="EMBL/GenBank/DDBJ databases">
        <title>Sorghum-associated microbial communities from plants grown in Nebraska, USA.</title>
        <authorList>
            <person name="Schachtman D."/>
        </authorList>
    </citation>
    <scope>NUCLEOTIDE SEQUENCE [LARGE SCALE GENOMIC DNA]</scope>
    <source>
        <strain evidence="3 4">BE240</strain>
    </source>
</reference>
<dbReference type="RefSeq" id="WP_204734657.1">
    <property type="nucleotide sequence ID" value="NZ_JAVDWE010000011.1"/>
</dbReference>
<evidence type="ECO:0000313" key="4">
    <source>
        <dbReference type="Proteomes" id="UP001265550"/>
    </source>
</evidence>
<dbReference type="InterPro" id="IPR006860">
    <property type="entry name" value="FecR"/>
</dbReference>
<dbReference type="Pfam" id="PF04773">
    <property type="entry name" value="FecR"/>
    <property type="match status" value="1"/>
</dbReference>
<feature type="signal peptide" evidence="1">
    <location>
        <begin position="1"/>
        <end position="30"/>
    </location>
</feature>
<comment type="caution">
    <text evidence="3">The sequence shown here is derived from an EMBL/GenBank/DDBJ whole genome shotgun (WGS) entry which is preliminary data.</text>
</comment>
<dbReference type="Proteomes" id="UP001265550">
    <property type="component" value="Unassembled WGS sequence"/>
</dbReference>
<evidence type="ECO:0000259" key="2">
    <source>
        <dbReference type="Pfam" id="PF04773"/>
    </source>
</evidence>
<keyword evidence="1" id="KW-0732">Signal</keyword>
<evidence type="ECO:0000256" key="1">
    <source>
        <dbReference type="SAM" id="SignalP"/>
    </source>
</evidence>
<dbReference type="PANTHER" id="PTHR38731:SF3">
    <property type="entry name" value="BLL6125 PROTEIN"/>
    <property type="match status" value="1"/>
</dbReference>
<feature type="domain" description="FecR protein" evidence="2">
    <location>
        <begin position="68"/>
        <end position="156"/>
    </location>
</feature>
<protein>
    <recommendedName>
        <fullName evidence="2">FecR protein domain-containing protein</fullName>
    </recommendedName>
</protein>
<evidence type="ECO:0000313" key="3">
    <source>
        <dbReference type="EMBL" id="MDR7095981.1"/>
    </source>
</evidence>
<sequence>MSILSLRLSGTALQAAACAGLVLWAGAAMATEGSPVGYVKNVKGTATVTTNGQAIEAQPGTPLHPGSVLRTGAQSSMGVTFKDNTLMSFGPDTLLTVEEYLYEPAEGKLKLGARMGKGTLNYVSGVIAKLQPEAVTVKTPAGMIGVRGTQFLLKVEEE</sequence>
<feature type="chain" id="PRO_5046707084" description="FecR protein domain-containing protein" evidence="1">
    <location>
        <begin position="31"/>
        <end position="158"/>
    </location>
</feature>
<dbReference type="PANTHER" id="PTHR38731">
    <property type="entry name" value="LIPL45-RELATED LIPOPROTEIN-RELATED"/>
    <property type="match status" value="1"/>
</dbReference>
<name>A0ABU1VET3_9BURK</name>
<keyword evidence="4" id="KW-1185">Reference proteome</keyword>
<dbReference type="EMBL" id="JAVDWE010000011">
    <property type="protein sequence ID" value="MDR7095981.1"/>
    <property type="molecule type" value="Genomic_DNA"/>
</dbReference>